<feature type="region of interest" description="Disordered" evidence="1">
    <location>
        <begin position="120"/>
        <end position="148"/>
    </location>
</feature>
<dbReference type="EMBL" id="RBXR01000001">
    <property type="protein sequence ID" value="RKT70316.1"/>
    <property type="molecule type" value="Genomic_DNA"/>
</dbReference>
<dbReference type="Gene3D" id="3.10.450.50">
    <property type="match status" value="1"/>
</dbReference>
<dbReference type="RefSeq" id="WP_121222489.1">
    <property type="nucleotide sequence ID" value="NZ_JBIUBA010000005.1"/>
</dbReference>
<keyword evidence="3" id="KW-1185">Reference proteome</keyword>
<dbReference type="SUPFAM" id="SSF54427">
    <property type="entry name" value="NTF2-like"/>
    <property type="match status" value="1"/>
</dbReference>
<reference evidence="2 3" key="1">
    <citation type="submission" date="2018-10" db="EMBL/GenBank/DDBJ databases">
        <title>Sequencing the genomes of 1000 actinobacteria strains.</title>
        <authorList>
            <person name="Klenk H.-P."/>
        </authorList>
    </citation>
    <scope>NUCLEOTIDE SEQUENCE [LARGE SCALE GENOMIC DNA]</scope>
    <source>
        <strain evidence="2 3">DSM 43911</strain>
    </source>
</reference>
<dbReference type="AlphaFoldDB" id="A0A495XAC6"/>
<evidence type="ECO:0000313" key="2">
    <source>
        <dbReference type="EMBL" id="RKT70316.1"/>
    </source>
</evidence>
<evidence type="ECO:0008006" key="4">
    <source>
        <dbReference type="Google" id="ProtNLM"/>
    </source>
</evidence>
<proteinExistence type="predicted"/>
<name>A0A495XAC6_9PSEU</name>
<protein>
    <recommendedName>
        <fullName evidence="4">SnoaL-like protein</fullName>
    </recommendedName>
</protein>
<sequence>MTASKSLRALREAIVLEHLEAENEREFETAVGVFDRPRWEVVATGEVLEGRAALVGYYERVPGSYSRVDALHHAEGAVVVELRVDGAAGAARSSVFFLFDGARLVGKRVYAVAQQAAPQAAPRAAQQEKSRHPVAGMAAPLLSDGNRT</sequence>
<dbReference type="OrthoDB" id="4539871at2"/>
<evidence type="ECO:0000256" key="1">
    <source>
        <dbReference type="SAM" id="MobiDB-lite"/>
    </source>
</evidence>
<dbReference type="InterPro" id="IPR032710">
    <property type="entry name" value="NTF2-like_dom_sf"/>
</dbReference>
<evidence type="ECO:0000313" key="3">
    <source>
        <dbReference type="Proteomes" id="UP000272729"/>
    </source>
</evidence>
<organism evidence="2 3">
    <name type="scientific">Saccharothrix variisporea</name>
    <dbReference type="NCBI Taxonomy" id="543527"/>
    <lineage>
        <taxon>Bacteria</taxon>
        <taxon>Bacillati</taxon>
        <taxon>Actinomycetota</taxon>
        <taxon>Actinomycetes</taxon>
        <taxon>Pseudonocardiales</taxon>
        <taxon>Pseudonocardiaceae</taxon>
        <taxon>Saccharothrix</taxon>
    </lineage>
</organism>
<comment type="caution">
    <text evidence="2">The sequence shown here is derived from an EMBL/GenBank/DDBJ whole genome shotgun (WGS) entry which is preliminary data.</text>
</comment>
<dbReference type="Proteomes" id="UP000272729">
    <property type="component" value="Unassembled WGS sequence"/>
</dbReference>
<accession>A0A495XAC6</accession>
<gene>
    <name evidence="2" type="ORF">DFJ66_3575</name>
</gene>